<evidence type="ECO:0000313" key="6">
    <source>
        <dbReference type="EMBL" id="MBQ0934425.1"/>
    </source>
</evidence>
<dbReference type="InterPro" id="IPR011057">
    <property type="entry name" value="Mss4-like_sf"/>
</dbReference>
<dbReference type="PROSITE" id="PS51257">
    <property type="entry name" value="PROKAR_LIPOPROTEIN"/>
    <property type="match status" value="1"/>
</dbReference>
<reference evidence="6 7" key="1">
    <citation type="submission" date="2021-04" db="EMBL/GenBank/DDBJ databases">
        <title>The genome sequence of type strain Ideonella paludis KCTC 32238.</title>
        <authorList>
            <person name="Liu Y."/>
        </authorList>
    </citation>
    <scope>NUCLEOTIDE SEQUENCE [LARGE SCALE GENOMIC DNA]</scope>
    <source>
        <strain evidence="6 7">KCTC 32238</strain>
    </source>
</reference>
<dbReference type="Proteomes" id="UP000672097">
    <property type="component" value="Unassembled WGS sequence"/>
</dbReference>
<comment type="caution">
    <text evidence="6">The sequence shown here is derived from an EMBL/GenBank/DDBJ whole genome shotgun (WGS) entry which is preliminary data.</text>
</comment>
<dbReference type="PANTHER" id="PTHR33337:SF33">
    <property type="entry name" value="CENP-V_GFA DOMAIN-CONTAINING PROTEIN"/>
    <property type="match status" value="1"/>
</dbReference>
<keyword evidence="4" id="KW-0456">Lyase</keyword>
<dbReference type="InterPro" id="IPR006913">
    <property type="entry name" value="CENP-V/GFA"/>
</dbReference>
<evidence type="ECO:0000256" key="4">
    <source>
        <dbReference type="ARBA" id="ARBA00023239"/>
    </source>
</evidence>
<sequence>MRLPTTPPPWPGACLCGQVQFELMALPITFYACHCTDCQRRTGGAMRLVMWVDLSALRLTRGQAKLITFQISEHKQRRAMACAECDTRLWALPTDRPTMAGLFPGTLHNAREFEPVAHLWTRSAPSWVQIPPGAIVYETQPSRPGELARLWQEAIQNHAFNNETDPSV</sequence>
<gene>
    <name evidence="6" type="ORF">KAK11_03715</name>
</gene>
<dbReference type="Pfam" id="PF04828">
    <property type="entry name" value="GFA"/>
    <property type="match status" value="1"/>
</dbReference>
<evidence type="ECO:0000256" key="3">
    <source>
        <dbReference type="ARBA" id="ARBA00022833"/>
    </source>
</evidence>
<evidence type="ECO:0000259" key="5">
    <source>
        <dbReference type="PROSITE" id="PS51891"/>
    </source>
</evidence>
<feature type="domain" description="CENP-V/GFA" evidence="5">
    <location>
        <begin position="10"/>
        <end position="114"/>
    </location>
</feature>
<organism evidence="6 7">
    <name type="scientific">Ideonella paludis</name>
    <dbReference type="NCBI Taxonomy" id="1233411"/>
    <lineage>
        <taxon>Bacteria</taxon>
        <taxon>Pseudomonadati</taxon>
        <taxon>Pseudomonadota</taxon>
        <taxon>Betaproteobacteria</taxon>
        <taxon>Burkholderiales</taxon>
        <taxon>Sphaerotilaceae</taxon>
        <taxon>Ideonella</taxon>
    </lineage>
</organism>
<proteinExistence type="inferred from homology"/>
<name>A0ABS5DTJ6_9BURK</name>
<keyword evidence="3" id="KW-0862">Zinc</keyword>
<evidence type="ECO:0000256" key="1">
    <source>
        <dbReference type="ARBA" id="ARBA00005495"/>
    </source>
</evidence>
<evidence type="ECO:0000313" key="7">
    <source>
        <dbReference type="Proteomes" id="UP000672097"/>
    </source>
</evidence>
<comment type="similarity">
    <text evidence="1">Belongs to the Gfa family.</text>
</comment>
<dbReference type="Gene3D" id="3.90.1590.10">
    <property type="entry name" value="glutathione-dependent formaldehyde- activating enzyme (gfa)"/>
    <property type="match status" value="1"/>
</dbReference>
<dbReference type="SUPFAM" id="SSF51316">
    <property type="entry name" value="Mss4-like"/>
    <property type="match status" value="1"/>
</dbReference>
<protein>
    <submittedName>
        <fullName evidence="6">GFA family protein</fullName>
    </submittedName>
</protein>
<evidence type="ECO:0000256" key="2">
    <source>
        <dbReference type="ARBA" id="ARBA00022723"/>
    </source>
</evidence>
<dbReference type="EMBL" id="JAGQDG010000001">
    <property type="protein sequence ID" value="MBQ0934425.1"/>
    <property type="molecule type" value="Genomic_DNA"/>
</dbReference>
<dbReference type="PANTHER" id="PTHR33337">
    <property type="entry name" value="GFA DOMAIN-CONTAINING PROTEIN"/>
    <property type="match status" value="1"/>
</dbReference>
<dbReference type="PROSITE" id="PS51891">
    <property type="entry name" value="CENP_V_GFA"/>
    <property type="match status" value="1"/>
</dbReference>
<keyword evidence="7" id="KW-1185">Reference proteome</keyword>
<accession>A0ABS5DTJ6</accession>
<keyword evidence="2" id="KW-0479">Metal-binding</keyword>